<dbReference type="PIRSF" id="PIRSF000498">
    <property type="entry name" value="Riboflavin_syn_A"/>
    <property type="match status" value="1"/>
</dbReference>
<protein>
    <recommendedName>
        <fullName evidence="5">Riboflavin synthase</fullName>
        <ecNumber evidence="4">2.5.1.9</ecNumber>
    </recommendedName>
</protein>
<dbReference type="CDD" id="cd00402">
    <property type="entry name" value="Riboflavin_synthase_like"/>
    <property type="match status" value="1"/>
</dbReference>
<dbReference type="InterPro" id="IPR001783">
    <property type="entry name" value="Lumazine-bd"/>
</dbReference>
<evidence type="ECO:0000256" key="8">
    <source>
        <dbReference type="ARBA" id="ARBA00022737"/>
    </source>
</evidence>
<dbReference type="FunFam" id="2.40.30.20:FF:000004">
    <property type="entry name" value="Riboflavin synthase, alpha subunit"/>
    <property type="match status" value="1"/>
</dbReference>
<evidence type="ECO:0000313" key="10">
    <source>
        <dbReference type="EMBL" id="VAV90326.1"/>
    </source>
</evidence>
<dbReference type="PROSITE" id="PS51177">
    <property type="entry name" value="LUMAZINE_BIND"/>
    <property type="match status" value="2"/>
</dbReference>
<dbReference type="Gene3D" id="2.40.30.20">
    <property type="match status" value="2"/>
</dbReference>
<keyword evidence="6" id="KW-0686">Riboflavin biosynthesis</keyword>
<name>A0A3B0RNY1_9ZZZZ</name>
<dbReference type="InterPro" id="IPR026017">
    <property type="entry name" value="Lumazine-bd_dom"/>
</dbReference>
<dbReference type="InterPro" id="IPR023366">
    <property type="entry name" value="ATP_synth_asu-like_sf"/>
</dbReference>
<evidence type="ECO:0000256" key="6">
    <source>
        <dbReference type="ARBA" id="ARBA00022619"/>
    </source>
</evidence>
<proteinExistence type="predicted"/>
<dbReference type="EMBL" id="UOEC01000076">
    <property type="protein sequence ID" value="VAV90326.1"/>
    <property type="molecule type" value="Genomic_DNA"/>
</dbReference>
<dbReference type="PANTHER" id="PTHR21098">
    <property type="entry name" value="RIBOFLAVIN SYNTHASE ALPHA CHAIN"/>
    <property type="match status" value="1"/>
</dbReference>
<accession>A0A3B0RNY1</accession>
<dbReference type="NCBIfam" id="TIGR00187">
    <property type="entry name" value="ribE"/>
    <property type="match status" value="1"/>
</dbReference>
<dbReference type="GO" id="GO:0009231">
    <property type="term" value="P:riboflavin biosynthetic process"/>
    <property type="evidence" value="ECO:0007669"/>
    <property type="project" value="UniProtKB-KW"/>
</dbReference>
<dbReference type="AlphaFoldDB" id="A0A3B0RNY1"/>
<dbReference type="EC" id="2.5.1.9" evidence="4"/>
<dbReference type="PANTHER" id="PTHR21098:SF12">
    <property type="entry name" value="RIBOFLAVIN SYNTHASE"/>
    <property type="match status" value="1"/>
</dbReference>
<evidence type="ECO:0000256" key="5">
    <source>
        <dbReference type="ARBA" id="ARBA00013950"/>
    </source>
</evidence>
<gene>
    <name evidence="10" type="ORF">MNBD_ALPHA08-1515</name>
</gene>
<dbReference type="Pfam" id="PF00677">
    <property type="entry name" value="Lum_binding"/>
    <property type="match status" value="2"/>
</dbReference>
<dbReference type="SUPFAM" id="SSF63380">
    <property type="entry name" value="Riboflavin synthase domain-like"/>
    <property type="match status" value="2"/>
</dbReference>
<sequence>MFTGIITDIGTVLKITKAGDTRFDIACKDAPETIDIGASICCAGACMTVVEKGAGAQNWPENWFAVEVSAESLSKTTLGNWQVGSKLNLERSLKAGDEMGGHVVSGHVDGVGKIIAIEGEGDSQRFTFEVPDDLARFIAPKGSVTLNGTSLTVNEVDGNRFGVNIIRHTQEVTTWGNAFVREAINIEIDMLARYVARLAEFPARLPKVEAGFGTKTRDQKD</sequence>
<evidence type="ECO:0000259" key="9">
    <source>
        <dbReference type="PROSITE" id="PS51177"/>
    </source>
</evidence>
<comment type="catalytic activity">
    <reaction evidence="1">
        <text>2 6,7-dimethyl-8-(1-D-ribityl)lumazine + H(+) = 5-amino-6-(D-ribitylamino)uracil + riboflavin</text>
        <dbReference type="Rhea" id="RHEA:20772"/>
        <dbReference type="ChEBI" id="CHEBI:15378"/>
        <dbReference type="ChEBI" id="CHEBI:15934"/>
        <dbReference type="ChEBI" id="CHEBI:57986"/>
        <dbReference type="ChEBI" id="CHEBI:58201"/>
        <dbReference type="EC" id="2.5.1.9"/>
    </reaction>
</comment>
<dbReference type="NCBIfam" id="NF006767">
    <property type="entry name" value="PRK09289.1"/>
    <property type="match status" value="1"/>
</dbReference>
<dbReference type="InterPro" id="IPR017938">
    <property type="entry name" value="Riboflavin_synthase-like_b-brl"/>
</dbReference>
<evidence type="ECO:0000256" key="2">
    <source>
        <dbReference type="ARBA" id="ARBA00002803"/>
    </source>
</evidence>
<dbReference type="GO" id="GO:0004746">
    <property type="term" value="F:riboflavin synthase activity"/>
    <property type="evidence" value="ECO:0007669"/>
    <property type="project" value="UniProtKB-EC"/>
</dbReference>
<comment type="function">
    <text evidence="2">Catalyzes the dismutation of two molecules of 6,7-dimethyl-8-ribityllumazine, resulting in the formation of riboflavin and 5-amino-6-(D-ribitylamino)uracil.</text>
</comment>
<keyword evidence="7 10" id="KW-0808">Transferase</keyword>
<feature type="domain" description="Lumazine-binding" evidence="9">
    <location>
        <begin position="103"/>
        <end position="199"/>
    </location>
</feature>
<evidence type="ECO:0000256" key="4">
    <source>
        <dbReference type="ARBA" id="ARBA00012827"/>
    </source>
</evidence>
<keyword evidence="8" id="KW-0677">Repeat</keyword>
<evidence type="ECO:0000256" key="3">
    <source>
        <dbReference type="ARBA" id="ARBA00004887"/>
    </source>
</evidence>
<evidence type="ECO:0000256" key="7">
    <source>
        <dbReference type="ARBA" id="ARBA00022679"/>
    </source>
</evidence>
<evidence type="ECO:0000256" key="1">
    <source>
        <dbReference type="ARBA" id="ARBA00000968"/>
    </source>
</evidence>
<reference evidence="10" key="1">
    <citation type="submission" date="2018-06" db="EMBL/GenBank/DDBJ databases">
        <authorList>
            <person name="Zhirakovskaya E."/>
        </authorList>
    </citation>
    <scope>NUCLEOTIDE SEQUENCE</scope>
</reference>
<organism evidence="10">
    <name type="scientific">hydrothermal vent metagenome</name>
    <dbReference type="NCBI Taxonomy" id="652676"/>
    <lineage>
        <taxon>unclassified sequences</taxon>
        <taxon>metagenomes</taxon>
        <taxon>ecological metagenomes</taxon>
    </lineage>
</organism>
<feature type="domain" description="Lumazine-binding" evidence="9">
    <location>
        <begin position="1"/>
        <end position="102"/>
    </location>
</feature>
<comment type="pathway">
    <text evidence="3">Cofactor biosynthesis; riboflavin biosynthesis; riboflavin from 2-hydroxy-3-oxobutyl phosphate and 5-amino-6-(D-ribitylamino)uracil: step 2/2.</text>
</comment>